<dbReference type="EMBL" id="SGPM01000269">
    <property type="protein sequence ID" value="THH27222.1"/>
    <property type="molecule type" value="Genomic_DNA"/>
</dbReference>
<evidence type="ECO:0000256" key="3">
    <source>
        <dbReference type="SAM" id="Phobius"/>
    </source>
</evidence>
<feature type="region of interest" description="Disordered" evidence="2">
    <location>
        <begin position="1"/>
        <end position="31"/>
    </location>
</feature>
<evidence type="ECO:0000256" key="2">
    <source>
        <dbReference type="SAM" id="MobiDB-lite"/>
    </source>
</evidence>
<comment type="caution">
    <text evidence="5">The sequence shown here is derived from an EMBL/GenBank/DDBJ whole genome shotgun (WGS) entry which is preliminary data.</text>
</comment>
<dbReference type="Gene3D" id="2.40.70.10">
    <property type="entry name" value="Acid Proteases"/>
    <property type="match status" value="2"/>
</dbReference>
<dbReference type="PROSITE" id="PS51767">
    <property type="entry name" value="PEPTIDASE_A1"/>
    <property type="match status" value="1"/>
</dbReference>
<dbReference type="GO" id="GO:0006508">
    <property type="term" value="P:proteolysis"/>
    <property type="evidence" value="ECO:0007669"/>
    <property type="project" value="InterPro"/>
</dbReference>
<proteinExistence type="inferred from homology"/>
<dbReference type="InterPro" id="IPR033121">
    <property type="entry name" value="PEPTIDASE_A1"/>
</dbReference>
<dbReference type="GO" id="GO:0004190">
    <property type="term" value="F:aspartic-type endopeptidase activity"/>
    <property type="evidence" value="ECO:0007669"/>
    <property type="project" value="InterPro"/>
</dbReference>
<keyword evidence="3" id="KW-1133">Transmembrane helix</keyword>
<feature type="domain" description="Peptidase A1" evidence="4">
    <location>
        <begin position="1"/>
        <end position="338"/>
    </location>
</feature>
<dbReference type="InterPro" id="IPR021109">
    <property type="entry name" value="Peptidase_aspartic_dom_sf"/>
</dbReference>
<dbReference type="CDD" id="cd05471">
    <property type="entry name" value="pepsin_like"/>
    <property type="match status" value="1"/>
</dbReference>
<evidence type="ECO:0000256" key="1">
    <source>
        <dbReference type="ARBA" id="ARBA00007447"/>
    </source>
</evidence>
<dbReference type="InterPro" id="IPR034164">
    <property type="entry name" value="Pepsin-like_dom"/>
</dbReference>
<accession>A0A4S4MMW2</accession>
<dbReference type="Proteomes" id="UP000308730">
    <property type="component" value="Unassembled WGS sequence"/>
</dbReference>
<evidence type="ECO:0000259" key="4">
    <source>
        <dbReference type="PROSITE" id="PS51767"/>
    </source>
</evidence>
<organism evidence="5 6">
    <name type="scientific">Antrodiella citrinella</name>
    <dbReference type="NCBI Taxonomy" id="2447956"/>
    <lineage>
        <taxon>Eukaryota</taxon>
        <taxon>Fungi</taxon>
        <taxon>Dikarya</taxon>
        <taxon>Basidiomycota</taxon>
        <taxon>Agaricomycotina</taxon>
        <taxon>Agaricomycetes</taxon>
        <taxon>Polyporales</taxon>
        <taxon>Steccherinaceae</taxon>
        <taxon>Antrodiella</taxon>
    </lineage>
</organism>
<feature type="compositionally biased region" description="Low complexity" evidence="2">
    <location>
        <begin position="629"/>
        <end position="643"/>
    </location>
</feature>
<feature type="region of interest" description="Disordered" evidence="2">
    <location>
        <begin position="378"/>
        <end position="397"/>
    </location>
</feature>
<name>A0A4S4MMW2_9APHY</name>
<keyword evidence="6" id="KW-1185">Reference proteome</keyword>
<evidence type="ECO:0000313" key="5">
    <source>
        <dbReference type="EMBL" id="THH27222.1"/>
    </source>
</evidence>
<reference evidence="5 6" key="1">
    <citation type="submission" date="2019-02" db="EMBL/GenBank/DDBJ databases">
        <title>Genome sequencing of the rare red list fungi Antrodiella citrinella (Flaviporus citrinellus).</title>
        <authorList>
            <person name="Buettner E."/>
            <person name="Kellner H."/>
        </authorList>
    </citation>
    <scope>NUCLEOTIDE SEQUENCE [LARGE SCALE GENOMIC DNA]</scope>
    <source>
        <strain evidence="5 6">DSM 108506</strain>
    </source>
</reference>
<feature type="transmembrane region" description="Helical" evidence="3">
    <location>
        <begin position="404"/>
        <end position="425"/>
    </location>
</feature>
<dbReference type="AlphaFoldDB" id="A0A4S4MMW2"/>
<dbReference type="PANTHER" id="PTHR47966">
    <property type="entry name" value="BETA-SITE APP-CLEAVING ENZYME, ISOFORM A-RELATED"/>
    <property type="match status" value="1"/>
</dbReference>
<comment type="similarity">
    <text evidence="1">Belongs to the peptidase A1 family.</text>
</comment>
<dbReference type="OrthoDB" id="2747330at2759"/>
<feature type="compositionally biased region" description="Basic and acidic residues" evidence="2">
    <location>
        <begin position="7"/>
        <end position="21"/>
    </location>
</feature>
<keyword evidence="3" id="KW-0472">Membrane</keyword>
<dbReference type="PANTHER" id="PTHR47966:SF57">
    <property type="entry name" value="PEPTIDASE A1 DOMAIN-CONTAINING PROTEIN"/>
    <property type="match status" value="1"/>
</dbReference>
<gene>
    <name evidence="5" type="ORF">EUX98_g6958</name>
</gene>
<protein>
    <recommendedName>
        <fullName evidence="4">Peptidase A1 domain-containing protein</fullName>
    </recommendedName>
</protein>
<dbReference type="SUPFAM" id="SSF50630">
    <property type="entry name" value="Acid proteases"/>
    <property type="match status" value="1"/>
</dbReference>
<keyword evidence="3" id="KW-0812">Transmembrane</keyword>
<sequence>MSPYPKSDPRWKGKARAEVLPRDGGQGACGGLNHKYDPTLATQTGRNFEITYVEGEVTGPIVWDTVQIGDYVINNQALAAATTVVDEPLSNDFNGVLGLALPLNSFIAEQITPTTSNQPDGAPLGSNLFGTTPSDDAPASRFFSLTLERPESNEIPSQLCIGKHPTLVTDPSTVQYDDIVSESSGAYYWKAELKGITVYQNNTVKPIALSAGTGAATPTAILDSGMPIILASLSIANGIYGALGIGPASDGQYYVPCDLPMNLTVTLDNRTEIALHPLDLTTASINPSSSEPACMGVIQSFPAGSSVSELADIVLGVPFLRSTYTVLAYDAPDEHGVFPSGSSPAISPYIRPHLGLLGLTNSTTALDEFNTVRVLNQPLSQPQSGSNSPGAAAQTSTGGKKLSVGIEVLIGLLGFFVLCIVLFFARWGYGKRKIAAENAAATAAGLGDKKDNDVALQEVAFRLARRSSRSDPYAPSDDIFRESMRFSQYRRTYTDETDKTRVNLDREDGFVGSLGKKTNRFSDHDEDDFAYIARKKHQSGDVGVDYALLPVDTHDSADDVLDVKATLHSPDAYPLHHRTQSGGPNVAAPLLTHRHSHTHSQSSGDEETTSLSRSSMRETDIASPHYTRPSSPSPLVASVSYLPTTVPAHPPIHPPLLGEDLASPLDTDVGVAS</sequence>
<feature type="region of interest" description="Disordered" evidence="2">
    <location>
        <begin position="594"/>
        <end position="673"/>
    </location>
</feature>
<evidence type="ECO:0000313" key="6">
    <source>
        <dbReference type="Proteomes" id="UP000308730"/>
    </source>
</evidence>
<dbReference type="Pfam" id="PF00026">
    <property type="entry name" value="Asp"/>
    <property type="match status" value="1"/>
</dbReference>
<dbReference type="InterPro" id="IPR001461">
    <property type="entry name" value="Aspartic_peptidase_A1"/>
</dbReference>